<dbReference type="Gene3D" id="3.30.930.10">
    <property type="entry name" value="Bira Bifunctional Protein, Domain 2"/>
    <property type="match status" value="1"/>
</dbReference>
<dbReference type="EC" id="6.3.4.15" evidence="3"/>
<dbReference type="NCBIfam" id="NF004607">
    <property type="entry name" value="PRK05935.1"/>
    <property type="match status" value="1"/>
</dbReference>
<keyword evidence="1 3" id="KW-0436">Ligase</keyword>
<comment type="caution">
    <text evidence="3">The sequence shown here is derived from an EMBL/GenBank/DDBJ whole genome shotgun (WGS) entry which is preliminary data.</text>
</comment>
<dbReference type="EMBL" id="APJW01000004">
    <property type="protein sequence ID" value="EQM62240.1"/>
    <property type="molecule type" value="Genomic_DNA"/>
</dbReference>
<dbReference type="Pfam" id="PF03099">
    <property type="entry name" value="BPL_LplA_LipB"/>
    <property type="match status" value="1"/>
</dbReference>
<dbReference type="InterPro" id="IPR004408">
    <property type="entry name" value="Biotin_CoA_COase_ligase"/>
</dbReference>
<organism evidence="3 4">
    <name type="scientific">Chlamydia ibidis 10-1398/6</name>
    <dbReference type="NCBI Taxonomy" id="1046581"/>
    <lineage>
        <taxon>Bacteria</taxon>
        <taxon>Pseudomonadati</taxon>
        <taxon>Chlamydiota</taxon>
        <taxon>Chlamydiia</taxon>
        <taxon>Chlamydiales</taxon>
        <taxon>Chlamydiaceae</taxon>
        <taxon>Chlamydia/Chlamydophila group</taxon>
        <taxon>Chlamydia</taxon>
    </lineage>
</organism>
<proteinExistence type="predicted"/>
<dbReference type="RefSeq" id="WP_020370600.1">
    <property type="nucleotide sequence ID" value="NZ_APJW01000004.1"/>
</dbReference>
<dbReference type="SUPFAM" id="SSF55681">
    <property type="entry name" value="Class II aaRS and biotin synthetases"/>
    <property type="match status" value="1"/>
</dbReference>
<dbReference type="CDD" id="cd16442">
    <property type="entry name" value="BPL"/>
    <property type="match status" value="1"/>
</dbReference>
<protein>
    <submittedName>
        <fullName evidence="3">Biotin--[acetyl-CoA-carboxylase] ligase</fullName>
        <ecNumber evidence="3">6.3.4.15</ecNumber>
    </submittedName>
</protein>
<accession>A0ABP2XD12</accession>
<dbReference type="InterPro" id="IPR045864">
    <property type="entry name" value="aa-tRNA-synth_II/BPL/LPL"/>
</dbReference>
<dbReference type="PANTHER" id="PTHR12835:SF5">
    <property type="entry name" value="BIOTIN--PROTEIN LIGASE"/>
    <property type="match status" value="1"/>
</dbReference>
<dbReference type="NCBIfam" id="TIGR00121">
    <property type="entry name" value="birA_ligase"/>
    <property type="match status" value="1"/>
</dbReference>
<reference evidence="3 4" key="1">
    <citation type="submission" date="2013-07" db="EMBL/GenBank/DDBJ databases">
        <title>Isolation of a new Chlamydia species from the feral Sacred Ibis (Threskiornis aethiopicus): Chlamydia ibidis.</title>
        <authorList>
            <person name="Vorimore F."/>
            <person name="Hsia R.-C."/>
            <person name="Huot-Creasy H."/>
            <person name="Bastian S."/>
            <person name="Deruyter L."/>
            <person name="Passet A."/>
            <person name="Sachse K."/>
            <person name="Bavoil P."/>
            <person name="Myers G."/>
            <person name="Laroucau K."/>
        </authorList>
    </citation>
    <scope>NUCLEOTIDE SEQUENCE [LARGE SCALE GENOMIC DNA]</scope>
    <source>
        <strain evidence="3 4">10-1398/6</strain>
    </source>
</reference>
<sequence>MKVIYYEIAKTSSTNITAKKLIPFLPPYALTVISTKNQTAGRGKIGRSWISTHNDITISLCFFITDTGIDSSRLFRMGTTIVLSLVNELGIVGGTIKWPNDVLIKGEKLAGVLTETIPVRNFLGVILGIGINGNTSHEDLSQIDQPATSLAIALEKPVNLEQIQSRLIYYATRSIQENLGVLLPLETDHRKIKKSE</sequence>
<dbReference type="GO" id="GO:0004077">
    <property type="term" value="F:biotin--[biotin carboxyl-carrier protein] ligase activity"/>
    <property type="evidence" value="ECO:0007669"/>
    <property type="project" value="UniProtKB-EC"/>
</dbReference>
<feature type="domain" description="BPL/LPL catalytic" evidence="2">
    <location>
        <begin position="1"/>
        <end position="179"/>
    </location>
</feature>
<dbReference type="PROSITE" id="PS51733">
    <property type="entry name" value="BPL_LPL_CATALYTIC"/>
    <property type="match status" value="1"/>
</dbReference>
<evidence type="ECO:0000256" key="1">
    <source>
        <dbReference type="ARBA" id="ARBA00022598"/>
    </source>
</evidence>
<keyword evidence="4" id="KW-1185">Reference proteome</keyword>
<evidence type="ECO:0000313" key="4">
    <source>
        <dbReference type="Proteomes" id="UP000016064"/>
    </source>
</evidence>
<dbReference type="PANTHER" id="PTHR12835">
    <property type="entry name" value="BIOTIN PROTEIN LIGASE"/>
    <property type="match status" value="1"/>
</dbReference>
<name>A0ABP2XD12_9CHLA</name>
<gene>
    <name evidence="3" type="ORF">H359_1007</name>
</gene>
<dbReference type="Proteomes" id="UP000016064">
    <property type="component" value="Unassembled WGS sequence"/>
</dbReference>
<evidence type="ECO:0000313" key="3">
    <source>
        <dbReference type="EMBL" id="EQM62240.1"/>
    </source>
</evidence>
<evidence type="ECO:0000259" key="2">
    <source>
        <dbReference type="PROSITE" id="PS51733"/>
    </source>
</evidence>
<dbReference type="InterPro" id="IPR004143">
    <property type="entry name" value="BPL_LPL_catalytic"/>
</dbReference>